<feature type="transmembrane region" description="Helical" evidence="4">
    <location>
        <begin position="141"/>
        <end position="161"/>
    </location>
</feature>
<keyword evidence="2" id="KW-0238">DNA-binding</keyword>
<feature type="transmembrane region" description="Helical" evidence="4">
    <location>
        <begin position="66"/>
        <end position="85"/>
    </location>
</feature>
<keyword evidence="7" id="KW-1185">Reference proteome</keyword>
<feature type="transmembrane region" description="Helical" evidence="4">
    <location>
        <begin position="97"/>
        <end position="117"/>
    </location>
</feature>
<dbReference type="EMBL" id="RPDH01000001">
    <property type="protein sequence ID" value="RPE13417.1"/>
    <property type="molecule type" value="Genomic_DNA"/>
</dbReference>
<dbReference type="PRINTS" id="PR00032">
    <property type="entry name" value="HTHARAC"/>
</dbReference>
<evidence type="ECO:0000313" key="6">
    <source>
        <dbReference type="EMBL" id="RPE13417.1"/>
    </source>
</evidence>
<dbReference type="Gene3D" id="1.10.10.60">
    <property type="entry name" value="Homeodomain-like"/>
    <property type="match status" value="2"/>
</dbReference>
<dbReference type="SMART" id="SM00342">
    <property type="entry name" value="HTH_ARAC"/>
    <property type="match status" value="1"/>
</dbReference>
<feature type="transmembrane region" description="Helical" evidence="4">
    <location>
        <begin position="214"/>
        <end position="231"/>
    </location>
</feature>
<name>A0A3N4QBS0_9BACT</name>
<evidence type="ECO:0000256" key="4">
    <source>
        <dbReference type="SAM" id="Phobius"/>
    </source>
</evidence>
<dbReference type="PANTHER" id="PTHR43280:SF29">
    <property type="entry name" value="ARAC-FAMILY TRANSCRIPTIONAL REGULATOR"/>
    <property type="match status" value="1"/>
</dbReference>
<dbReference type="PROSITE" id="PS00041">
    <property type="entry name" value="HTH_ARAC_FAMILY_1"/>
    <property type="match status" value="1"/>
</dbReference>
<feature type="transmembrane region" description="Helical" evidence="4">
    <location>
        <begin position="6"/>
        <end position="27"/>
    </location>
</feature>
<evidence type="ECO:0000256" key="2">
    <source>
        <dbReference type="ARBA" id="ARBA00023125"/>
    </source>
</evidence>
<evidence type="ECO:0000259" key="5">
    <source>
        <dbReference type="PROSITE" id="PS01124"/>
    </source>
</evidence>
<keyword evidence="4" id="KW-1133">Transmembrane helix</keyword>
<feature type="domain" description="HTH araC/xylS-type" evidence="5">
    <location>
        <begin position="279"/>
        <end position="370"/>
    </location>
</feature>
<dbReference type="RefSeq" id="WP_123845934.1">
    <property type="nucleotide sequence ID" value="NZ_RPDH01000001.1"/>
</dbReference>
<keyword evidence="1" id="KW-0805">Transcription regulation</keyword>
<keyword evidence="4" id="KW-0472">Membrane</keyword>
<reference evidence="6 7" key="1">
    <citation type="submission" date="2018-11" db="EMBL/GenBank/DDBJ databases">
        <title>Chitinophaga lutea sp.nov., isolate from arsenic contaminated soil.</title>
        <authorList>
            <person name="Zong Y."/>
        </authorList>
    </citation>
    <scope>NUCLEOTIDE SEQUENCE [LARGE SCALE GENOMIC DNA]</scope>
    <source>
        <strain evidence="6 7">ZY74</strain>
    </source>
</reference>
<keyword evidence="3" id="KW-0804">Transcription</keyword>
<sequence length="372" mass="42838">MTAPILFRYFVIAGLINTALFTFLLLTHKRNSTATLLLMALMLLVSFQALLNGFDTRAFFMANPHLSRVSWLQLSLFGPLIYLMVKKLTVPPQRLQWNDAIHAAPFLAYCIILWPWLSQPAAEKRRLLSDFEALSRHDFGWLNQVSLLMLFFYLLLSLRQFRQYRSALENTFSEISRRRQQWLQQFLYAILAVLVISGLGFYGRKWDIPFISWFYHYNYVIVVGMVYWLAYKCLTQPDIFMPGSDGAMVRYRKSGLAATAAPSMYGQLLLHMETAKPYLDPDLTIYTLAEALNMQRHHLSQLINERSGSSFYDFINGYRVEAVKSRLKDPASGHLTILGIAFECGFNSKATFNTTFRKFTGLTPSAYRKADG</sequence>
<proteinExistence type="predicted"/>
<feature type="transmembrane region" description="Helical" evidence="4">
    <location>
        <begin position="34"/>
        <end position="54"/>
    </location>
</feature>
<dbReference type="InterPro" id="IPR009057">
    <property type="entry name" value="Homeodomain-like_sf"/>
</dbReference>
<dbReference type="PROSITE" id="PS01124">
    <property type="entry name" value="HTH_ARAC_FAMILY_2"/>
    <property type="match status" value="1"/>
</dbReference>
<dbReference type="GO" id="GO:0003700">
    <property type="term" value="F:DNA-binding transcription factor activity"/>
    <property type="evidence" value="ECO:0007669"/>
    <property type="project" value="InterPro"/>
</dbReference>
<protein>
    <submittedName>
        <fullName evidence="6">AraC family transcriptional regulator</fullName>
    </submittedName>
</protein>
<dbReference type="InterPro" id="IPR020449">
    <property type="entry name" value="Tscrpt_reg_AraC-type_HTH"/>
</dbReference>
<dbReference type="Pfam" id="PF12833">
    <property type="entry name" value="HTH_18"/>
    <property type="match status" value="1"/>
</dbReference>
<evidence type="ECO:0000256" key="1">
    <source>
        <dbReference type="ARBA" id="ARBA00023015"/>
    </source>
</evidence>
<feature type="transmembrane region" description="Helical" evidence="4">
    <location>
        <begin position="182"/>
        <end position="202"/>
    </location>
</feature>
<dbReference type="Proteomes" id="UP000278351">
    <property type="component" value="Unassembled WGS sequence"/>
</dbReference>
<evidence type="ECO:0000313" key="7">
    <source>
        <dbReference type="Proteomes" id="UP000278351"/>
    </source>
</evidence>
<dbReference type="PANTHER" id="PTHR43280">
    <property type="entry name" value="ARAC-FAMILY TRANSCRIPTIONAL REGULATOR"/>
    <property type="match status" value="1"/>
</dbReference>
<keyword evidence="4" id="KW-0812">Transmembrane</keyword>
<dbReference type="GO" id="GO:0043565">
    <property type="term" value="F:sequence-specific DNA binding"/>
    <property type="evidence" value="ECO:0007669"/>
    <property type="project" value="InterPro"/>
</dbReference>
<gene>
    <name evidence="6" type="ORF">EGT74_07800</name>
</gene>
<organism evidence="6 7">
    <name type="scientific">Chitinophaga lutea</name>
    <dbReference type="NCBI Taxonomy" id="2488634"/>
    <lineage>
        <taxon>Bacteria</taxon>
        <taxon>Pseudomonadati</taxon>
        <taxon>Bacteroidota</taxon>
        <taxon>Chitinophagia</taxon>
        <taxon>Chitinophagales</taxon>
        <taxon>Chitinophagaceae</taxon>
        <taxon>Chitinophaga</taxon>
    </lineage>
</organism>
<dbReference type="InterPro" id="IPR018062">
    <property type="entry name" value="HTH_AraC-typ_CS"/>
</dbReference>
<evidence type="ECO:0000256" key="3">
    <source>
        <dbReference type="ARBA" id="ARBA00023163"/>
    </source>
</evidence>
<dbReference type="OrthoDB" id="9779074at2"/>
<dbReference type="InterPro" id="IPR018060">
    <property type="entry name" value="HTH_AraC"/>
</dbReference>
<comment type="caution">
    <text evidence="6">The sequence shown here is derived from an EMBL/GenBank/DDBJ whole genome shotgun (WGS) entry which is preliminary data.</text>
</comment>
<dbReference type="AlphaFoldDB" id="A0A3N4QBS0"/>
<dbReference type="SUPFAM" id="SSF46689">
    <property type="entry name" value="Homeodomain-like"/>
    <property type="match status" value="1"/>
</dbReference>
<accession>A0A3N4QBS0</accession>